<dbReference type="InterPro" id="IPR011335">
    <property type="entry name" value="Restrct_endonuc-II-like"/>
</dbReference>
<dbReference type="GO" id="GO:0003676">
    <property type="term" value="F:nucleic acid binding"/>
    <property type="evidence" value="ECO:0007669"/>
    <property type="project" value="InterPro"/>
</dbReference>
<dbReference type="InterPro" id="IPR003509">
    <property type="entry name" value="UPF0102_YraN-like"/>
</dbReference>
<keyword evidence="4" id="KW-1185">Reference proteome</keyword>
<dbReference type="RefSeq" id="WP_073179608.1">
    <property type="nucleotide sequence ID" value="NZ_FQWL01000003.1"/>
</dbReference>
<organism evidence="3 4">
    <name type="scientific">Flagellimonas flava</name>
    <dbReference type="NCBI Taxonomy" id="570519"/>
    <lineage>
        <taxon>Bacteria</taxon>
        <taxon>Pseudomonadati</taxon>
        <taxon>Bacteroidota</taxon>
        <taxon>Flavobacteriia</taxon>
        <taxon>Flavobacteriales</taxon>
        <taxon>Flavobacteriaceae</taxon>
        <taxon>Flagellimonas</taxon>
    </lineage>
</organism>
<evidence type="ECO:0000256" key="2">
    <source>
        <dbReference type="HAMAP-Rule" id="MF_00048"/>
    </source>
</evidence>
<keyword evidence="3" id="KW-0540">Nuclease</keyword>
<accession>A0A1M5M7B8</accession>
<dbReference type="OrthoDB" id="9802516at2"/>
<dbReference type="AlphaFoldDB" id="A0A1M5M7B8"/>
<evidence type="ECO:0000313" key="4">
    <source>
        <dbReference type="Proteomes" id="UP000184532"/>
    </source>
</evidence>
<dbReference type="Proteomes" id="UP000184532">
    <property type="component" value="Unassembled WGS sequence"/>
</dbReference>
<dbReference type="PANTHER" id="PTHR34039:SF1">
    <property type="entry name" value="UPF0102 PROTEIN YRAN"/>
    <property type="match status" value="1"/>
</dbReference>
<dbReference type="SUPFAM" id="SSF52980">
    <property type="entry name" value="Restriction endonuclease-like"/>
    <property type="match status" value="1"/>
</dbReference>
<dbReference type="PANTHER" id="PTHR34039">
    <property type="entry name" value="UPF0102 PROTEIN YRAN"/>
    <property type="match status" value="1"/>
</dbReference>
<dbReference type="EMBL" id="FQWL01000003">
    <property type="protein sequence ID" value="SHG72653.1"/>
    <property type="molecule type" value="Genomic_DNA"/>
</dbReference>
<dbReference type="Gene3D" id="3.40.1350.10">
    <property type="match status" value="1"/>
</dbReference>
<dbReference type="HAMAP" id="MF_00048">
    <property type="entry name" value="UPF0102"/>
    <property type="match status" value="1"/>
</dbReference>
<comment type="similarity">
    <text evidence="1 2">Belongs to the UPF0102 family.</text>
</comment>
<gene>
    <name evidence="3" type="ORF">SAMN04488116_2276</name>
</gene>
<proteinExistence type="inferred from homology"/>
<dbReference type="STRING" id="570519.SAMN04488116_2276"/>
<sequence>MGKHNEFGKLGEQIAVDFLMDNGYSILARNYRHQKAEIDILAIKEEFLAVVEVKSRTSGFLANLNEVVNQKKIGLLVNAADFFVQEHNLDEEVRFDLITVVKTKDTYKVEHLKNAFYHF</sequence>
<reference evidence="4" key="1">
    <citation type="submission" date="2016-11" db="EMBL/GenBank/DDBJ databases">
        <authorList>
            <person name="Varghese N."/>
            <person name="Submissions S."/>
        </authorList>
    </citation>
    <scope>NUCLEOTIDE SEQUENCE [LARGE SCALE GENOMIC DNA]</scope>
    <source>
        <strain evidence="4">DSM 22638</strain>
    </source>
</reference>
<evidence type="ECO:0000313" key="3">
    <source>
        <dbReference type="EMBL" id="SHG72653.1"/>
    </source>
</evidence>
<dbReference type="InterPro" id="IPR011856">
    <property type="entry name" value="tRNA_endonuc-like_dom_sf"/>
</dbReference>
<dbReference type="Pfam" id="PF02021">
    <property type="entry name" value="UPF0102"/>
    <property type="match status" value="1"/>
</dbReference>
<keyword evidence="3" id="KW-0255">Endonuclease</keyword>
<name>A0A1M5M7B8_9FLAO</name>
<evidence type="ECO:0000256" key="1">
    <source>
        <dbReference type="ARBA" id="ARBA00006738"/>
    </source>
</evidence>
<dbReference type="GO" id="GO:0004519">
    <property type="term" value="F:endonuclease activity"/>
    <property type="evidence" value="ECO:0007669"/>
    <property type="project" value="UniProtKB-KW"/>
</dbReference>
<protein>
    <recommendedName>
        <fullName evidence="2">UPF0102 protein SAMN04488116_2276</fullName>
    </recommendedName>
</protein>
<keyword evidence="3" id="KW-0378">Hydrolase</keyword>